<comment type="catalytic activity">
    <reaction evidence="13">
        <text>serotonin + acetyl-CoA = N-acetylserotonin + CoA + H(+)</text>
        <dbReference type="Rhea" id="RHEA:25217"/>
        <dbReference type="ChEBI" id="CHEBI:15378"/>
        <dbReference type="ChEBI" id="CHEBI:17697"/>
        <dbReference type="ChEBI" id="CHEBI:57287"/>
        <dbReference type="ChEBI" id="CHEBI:57288"/>
        <dbReference type="ChEBI" id="CHEBI:350546"/>
        <dbReference type="EC" id="2.3.1.87"/>
    </reaction>
    <physiologicalReaction direction="left-to-right" evidence="13">
        <dbReference type="Rhea" id="RHEA:25218"/>
    </physiologicalReaction>
</comment>
<comment type="catalytic activity">
    <reaction evidence="9">
        <text>dopamine + acetyl-CoA = N-acetyldopamine + CoA + H(+)</text>
        <dbReference type="Rhea" id="RHEA:51388"/>
        <dbReference type="ChEBI" id="CHEBI:15378"/>
        <dbReference type="ChEBI" id="CHEBI:57287"/>
        <dbReference type="ChEBI" id="CHEBI:57288"/>
        <dbReference type="ChEBI" id="CHEBI:59905"/>
        <dbReference type="ChEBI" id="CHEBI:125678"/>
    </reaction>
    <physiologicalReaction direction="left-to-right" evidence="9">
        <dbReference type="Rhea" id="RHEA:51389"/>
    </physiologicalReaction>
</comment>
<name>A0A6J2XPH3_SITOR</name>
<gene>
    <name evidence="15" type="primary">LOC115879729</name>
</gene>
<dbReference type="Gene3D" id="3.40.630.30">
    <property type="match status" value="1"/>
</dbReference>
<comment type="catalytic activity">
    <reaction evidence="10">
        <text>serotonin + (9Z)-octadecenoyl-CoA = N-(9Z-octadecenoyl)-serotonin + CoA + H(+)</text>
        <dbReference type="Rhea" id="RHEA:51392"/>
        <dbReference type="ChEBI" id="CHEBI:15378"/>
        <dbReference type="ChEBI" id="CHEBI:57287"/>
        <dbReference type="ChEBI" id="CHEBI:57387"/>
        <dbReference type="ChEBI" id="CHEBI:134064"/>
        <dbReference type="ChEBI" id="CHEBI:350546"/>
    </reaction>
    <physiologicalReaction direction="left-to-right" evidence="10">
        <dbReference type="Rhea" id="RHEA:51393"/>
    </physiologicalReaction>
</comment>
<organism evidence="14 15">
    <name type="scientific">Sitophilus oryzae</name>
    <name type="common">Rice weevil</name>
    <name type="synonym">Curculio oryzae</name>
    <dbReference type="NCBI Taxonomy" id="7048"/>
    <lineage>
        <taxon>Eukaryota</taxon>
        <taxon>Metazoa</taxon>
        <taxon>Ecdysozoa</taxon>
        <taxon>Arthropoda</taxon>
        <taxon>Hexapoda</taxon>
        <taxon>Insecta</taxon>
        <taxon>Pterygota</taxon>
        <taxon>Neoptera</taxon>
        <taxon>Endopterygota</taxon>
        <taxon>Coleoptera</taxon>
        <taxon>Polyphaga</taxon>
        <taxon>Cucujiformia</taxon>
        <taxon>Curculionidae</taxon>
        <taxon>Dryophthorinae</taxon>
        <taxon>Sitophilus</taxon>
    </lineage>
</organism>
<proteinExistence type="inferred from homology"/>
<accession>A0A6J2XPH3</accession>
<dbReference type="KEGG" id="soy:115879729"/>
<dbReference type="FunFam" id="3.40.630.30:FF:000046">
    <property type="entry name" value="Dopamine N-acetyltransferase"/>
    <property type="match status" value="1"/>
</dbReference>
<dbReference type="RefSeq" id="XP_030752554.1">
    <property type="nucleotide sequence ID" value="XM_030896694.1"/>
</dbReference>
<evidence type="ECO:0000256" key="11">
    <source>
        <dbReference type="ARBA" id="ARBA00052178"/>
    </source>
</evidence>
<comment type="catalytic activity">
    <reaction evidence="8">
        <text>serotonin + (5Z,8Z,11Z,14Z)-eicosatetraenoyl-CoA = N-[(5Z,8Z,11Z,14Z)-eicosatetraenoyl]-serotonin + CoA + H(+)</text>
        <dbReference type="Rhea" id="RHEA:51396"/>
        <dbReference type="ChEBI" id="CHEBI:15378"/>
        <dbReference type="ChEBI" id="CHEBI:57287"/>
        <dbReference type="ChEBI" id="CHEBI:57368"/>
        <dbReference type="ChEBI" id="CHEBI:132255"/>
        <dbReference type="ChEBI" id="CHEBI:350546"/>
    </reaction>
    <physiologicalReaction direction="left-to-right" evidence="8">
        <dbReference type="Rhea" id="RHEA:51397"/>
    </physiologicalReaction>
</comment>
<evidence type="ECO:0000256" key="13">
    <source>
        <dbReference type="ARBA" id="ARBA00052491"/>
    </source>
</evidence>
<dbReference type="Proteomes" id="UP000504635">
    <property type="component" value="Unplaced"/>
</dbReference>
<evidence type="ECO:0000256" key="4">
    <source>
        <dbReference type="ARBA" id="ARBA00038182"/>
    </source>
</evidence>
<dbReference type="GO" id="GO:0004059">
    <property type="term" value="F:aralkylamine N-acetyltransferase activity"/>
    <property type="evidence" value="ECO:0007669"/>
    <property type="project" value="UniProtKB-EC"/>
</dbReference>
<comment type="pathway">
    <text evidence="3">Aromatic compound metabolism; melatonin biosynthesis; melatonin from serotonin: step 1/2.</text>
</comment>
<keyword evidence="14" id="KW-1185">Reference proteome</keyword>
<comment type="catalytic activity">
    <reaction evidence="12">
        <text>dopamine + hexadecanoyl-CoA = N-hexadecanoyl-dopamine + CoA + H(+)</text>
        <dbReference type="Rhea" id="RHEA:51376"/>
        <dbReference type="ChEBI" id="CHEBI:15378"/>
        <dbReference type="ChEBI" id="CHEBI:57287"/>
        <dbReference type="ChEBI" id="CHEBI:57379"/>
        <dbReference type="ChEBI" id="CHEBI:59905"/>
        <dbReference type="ChEBI" id="CHEBI:134058"/>
    </reaction>
    <physiologicalReaction direction="left-to-right" evidence="12">
        <dbReference type="Rhea" id="RHEA:51377"/>
    </physiologicalReaction>
</comment>
<evidence type="ECO:0000256" key="2">
    <source>
        <dbReference type="ARBA" id="ARBA00023315"/>
    </source>
</evidence>
<dbReference type="SUPFAM" id="SSF55729">
    <property type="entry name" value="Acyl-CoA N-acyltransferases (Nat)"/>
    <property type="match status" value="1"/>
</dbReference>
<dbReference type="InParanoid" id="A0A6J2XPH3"/>
<dbReference type="PANTHER" id="PTHR20905:SF1">
    <property type="entry name" value="AT07410P-RELATED"/>
    <property type="match status" value="1"/>
</dbReference>
<dbReference type="PANTHER" id="PTHR20905">
    <property type="entry name" value="N-ACETYLTRANSFERASE-RELATED"/>
    <property type="match status" value="1"/>
</dbReference>
<evidence type="ECO:0000256" key="9">
    <source>
        <dbReference type="ARBA" id="ARBA00051711"/>
    </source>
</evidence>
<dbReference type="InterPro" id="IPR016181">
    <property type="entry name" value="Acyl_CoA_acyltransferase"/>
</dbReference>
<evidence type="ECO:0000256" key="10">
    <source>
        <dbReference type="ARBA" id="ARBA00051823"/>
    </source>
</evidence>
<comment type="similarity">
    <text evidence="4">Belongs to the acetyltransferase family. AANAT subfamily.</text>
</comment>
<reference evidence="15" key="1">
    <citation type="submission" date="2025-08" db="UniProtKB">
        <authorList>
            <consortium name="RefSeq"/>
        </authorList>
    </citation>
    <scope>IDENTIFICATION</scope>
    <source>
        <tissue evidence="15">Gonads</tissue>
    </source>
</reference>
<comment type="catalytic activity">
    <reaction evidence="7">
        <text>serotonin + octadecanoyl-CoA = N-octadecanoyl-serotonin + CoA + H(+)</text>
        <dbReference type="Rhea" id="RHEA:51400"/>
        <dbReference type="ChEBI" id="CHEBI:15378"/>
        <dbReference type="ChEBI" id="CHEBI:57287"/>
        <dbReference type="ChEBI" id="CHEBI:57394"/>
        <dbReference type="ChEBI" id="CHEBI:134065"/>
        <dbReference type="ChEBI" id="CHEBI:350546"/>
    </reaction>
    <physiologicalReaction direction="left-to-right" evidence="7">
        <dbReference type="Rhea" id="RHEA:51401"/>
    </physiologicalReaction>
</comment>
<keyword evidence="1" id="KW-0808">Transferase</keyword>
<comment type="catalytic activity">
    <reaction evidence="11">
        <text>serotonin + hexadecanoyl-CoA = N-hexadecanoyl-serotonin + CoA + H(+)</text>
        <dbReference type="Rhea" id="RHEA:51384"/>
        <dbReference type="ChEBI" id="CHEBI:15378"/>
        <dbReference type="ChEBI" id="CHEBI:57287"/>
        <dbReference type="ChEBI" id="CHEBI:57379"/>
        <dbReference type="ChEBI" id="CHEBI:134059"/>
        <dbReference type="ChEBI" id="CHEBI:350546"/>
    </reaction>
    <physiologicalReaction direction="left-to-right" evidence="11">
        <dbReference type="Rhea" id="RHEA:51385"/>
    </physiologicalReaction>
</comment>
<evidence type="ECO:0000256" key="7">
    <source>
        <dbReference type="ARBA" id="ARBA00050849"/>
    </source>
</evidence>
<evidence type="ECO:0000256" key="6">
    <source>
        <dbReference type="ARBA" id="ARBA00050189"/>
    </source>
</evidence>
<protein>
    <recommendedName>
        <fullName evidence="5">aralkylamine N-acetyltransferase</fullName>
        <ecNumber evidence="5">2.3.1.87</ecNumber>
    </recommendedName>
</protein>
<evidence type="ECO:0000256" key="1">
    <source>
        <dbReference type="ARBA" id="ARBA00022679"/>
    </source>
</evidence>
<dbReference type="OrthoDB" id="41532at2759"/>
<evidence type="ECO:0000313" key="14">
    <source>
        <dbReference type="Proteomes" id="UP000504635"/>
    </source>
</evidence>
<evidence type="ECO:0000256" key="3">
    <source>
        <dbReference type="ARBA" id="ARBA00037926"/>
    </source>
</evidence>
<dbReference type="GeneID" id="115879729"/>
<dbReference type="AlphaFoldDB" id="A0A6J2XPH3"/>
<evidence type="ECO:0000313" key="15">
    <source>
        <dbReference type="RefSeq" id="XP_030752554.1"/>
    </source>
</evidence>
<comment type="catalytic activity">
    <reaction evidence="6">
        <text>dopamine + (9Z)-octadecenoyl-CoA = N-(9Z-octadecanoyl)-dopamine + CoA + H(+)</text>
        <dbReference type="Rhea" id="RHEA:51380"/>
        <dbReference type="ChEBI" id="CHEBI:15378"/>
        <dbReference type="ChEBI" id="CHEBI:31883"/>
        <dbReference type="ChEBI" id="CHEBI:57287"/>
        <dbReference type="ChEBI" id="CHEBI:57387"/>
        <dbReference type="ChEBI" id="CHEBI:59905"/>
    </reaction>
    <physiologicalReaction direction="left-to-right" evidence="6">
        <dbReference type="Rhea" id="RHEA:51381"/>
    </physiologicalReaction>
</comment>
<evidence type="ECO:0000256" key="8">
    <source>
        <dbReference type="ARBA" id="ARBA00051284"/>
    </source>
</evidence>
<sequence length="283" mass="32700">MSSHFGHTILKILSNHTPSKAILQDFKRTFALFKTRDKVKEISPYIIVRADKDEYNEVLNVMHESYYPEEPTCYSLKIAPNPILDERAMKAMEEGFTLVAKCKYNGCIVGACINESTSPWDPEMEEKLACAVKCDKLKKLLMFYAYMMRAPDLWRCLGVQKVYEMSYAFVKRSHRKKGLAYKLLSESKSLGADAGFPVVRCDATNIYTAKICERLGMKKVAEIPYCTYLDQNLEPIFKPPWPHEGVKIFCDCSPQFHEINRKIQKKSNIFGFRKKSKEKEQEV</sequence>
<keyword evidence="2" id="KW-0012">Acyltransferase</keyword>
<dbReference type="EC" id="2.3.1.87" evidence="5"/>
<evidence type="ECO:0000256" key="5">
    <source>
        <dbReference type="ARBA" id="ARBA00039114"/>
    </source>
</evidence>
<evidence type="ECO:0000256" key="12">
    <source>
        <dbReference type="ARBA" id="ARBA00052335"/>
    </source>
</evidence>